<evidence type="ECO:0000313" key="2">
    <source>
        <dbReference type="EMBL" id="MBB6543334.1"/>
    </source>
</evidence>
<keyword evidence="3" id="KW-1185">Reference proteome</keyword>
<reference evidence="2 3" key="1">
    <citation type="submission" date="2020-08" db="EMBL/GenBank/DDBJ databases">
        <title>Genomic Encyclopedia of Type Strains, Phase IV (KMG-IV): sequencing the most valuable type-strain genomes for metagenomic binning, comparative biology and taxonomic classification.</title>
        <authorList>
            <person name="Goeker M."/>
        </authorList>
    </citation>
    <scope>NUCLEOTIDE SEQUENCE [LARGE SCALE GENOMIC DNA]</scope>
    <source>
        <strain evidence="2 3">DSM 26287</strain>
    </source>
</reference>
<name>A0A7X0NH55_9GAMM</name>
<keyword evidence="1" id="KW-0732">Signal</keyword>
<dbReference type="Proteomes" id="UP000537141">
    <property type="component" value="Unassembled WGS sequence"/>
</dbReference>
<feature type="chain" id="PRO_5031465879" description="DUF2884 family protein" evidence="1">
    <location>
        <begin position="22"/>
        <end position="263"/>
    </location>
</feature>
<evidence type="ECO:0008006" key="4">
    <source>
        <dbReference type="Google" id="ProtNLM"/>
    </source>
</evidence>
<evidence type="ECO:0000256" key="1">
    <source>
        <dbReference type="SAM" id="SignalP"/>
    </source>
</evidence>
<organism evidence="2 3">
    <name type="scientific">Thalassotalea piscium</name>
    <dbReference type="NCBI Taxonomy" id="1230533"/>
    <lineage>
        <taxon>Bacteria</taxon>
        <taxon>Pseudomonadati</taxon>
        <taxon>Pseudomonadota</taxon>
        <taxon>Gammaproteobacteria</taxon>
        <taxon>Alteromonadales</taxon>
        <taxon>Colwelliaceae</taxon>
        <taxon>Thalassotalea</taxon>
    </lineage>
</organism>
<dbReference type="Pfam" id="PF11101">
    <property type="entry name" value="DUF2884"/>
    <property type="match status" value="1"/>
</dbReference>
<sequence length="263" mass="30092">MKFLLYFLPLALLIISSTVSAEKCNIDFNYGVVIDEQRIRILEKQQTIFQINNQEQVFIGGREIPLTQPQVLLIREYALSIREQVPQIVSIAIESVNLSLKAVNRVIASLTGENSAIHQKLQSRFEELEWRLRARFNHSDNSYYIAPQDFDDFDNILAGAFENEIEEIVSKSIGTLLTAVGEAVAHKNNSEETLNNTEKRISTFDERMQLMGGDLELEISPQAQLLEDRAESFCNAFRELDLLEQKINQQIPELKHLNLLVTQ</sequence>
<dbReference type="AlphaFoldDB" id="A0A7X0NH55"/>
<comment type="caution">
    <text evidence="2">The sequence shown here is derived from an EMBL/GenBank/DDBJ whole genome shotgun (WGS) entry which is preliminary data.</text>
</comment>
<dbReference type="InterPro" id="IPR021307">
    <property type="entry name" value="DUF2884"/>
</dbReference>
<gene>
    <name evidence="2" type="ORF">HNQ55_001849</name>
</gene>
<dbReference type="RefSeq" id="WP_184424132.1">
    <property type="nucleotide sequence ID" value="NZ_AP027362.1"/>
</dbReference>
<feature type="signal peptide" evidence="1">
    <location>
        <begin position="1"/>
        <end position="21"/>
    </location>
</feature>
<proteinExistence type="predicted"/>
<dbReference type="EMBL" id="JACHHU010000013">
    <property type="protein sequence ID" value="MBB6543334.1"/>
    <property type="molecule type" value="Genomic_DNA"/>
</dbReference>
<evidence type="ECO:0000313" key="3">
    <source>
        <dbReference type="Proteomes" id="UP000537141"/>
    </source>
</evidence>
<accession>A0A7X0NH55</accession>
<protein>
    <recommendedName>
        <fullName evidence="4">DUF2884 family protein</fullName>
    </recommendedName>
</protein>